<organism evidence="2 3">
    <name type="scientific">Acuticoccus sediminis</name>
    <dbReference type="NCBI Taxonomy" id="2184697"/>
    <lineage>
        <taxon>Bacteria</taxon>
        <taxon>Pseudomonadati</taxon>
        <taxon>Pseudomonadota</taxon>
        <taxon>Alphaproteobacteria</taxon>
        <taxon>Hyphomicrobiales</taxon>
        <taxon>Amorphaceae</taxon>
        <taxon>Acuticoccus</taxon>
    </lineage>
</organism>
<keyword evidence="1" id="KW-0812">Transmembrane</keyword>
<evidence type="ECO:0008006" key="4">
    <source>
        <dbReference type="Google" id="ProtNLM"/>
    </source>
</evidence>
<dbReference type="InterPro" id="IPR023214">
    <property type="entry name" value="HAD_sf"/>
</dbReference>
<evidence type="ECO:0000256" key="1">
    <source>
        <dbReference type="SAM" id="Phobius"/>
    </source>
</evidence>
<keyword evidence="1" id="KW-1133">Transmembrane helix</keyword>
<keyword evidence="3" id="KW-1185">Reference proteome</keyword>
<feature type="transmembrane region" description="Helical" evidence="1">
    <location>
        <begin position="457"/>
        <end position="490"/>
    </location>
</feature>
<dbReference type="EMBL" id="QHHQ01000007">
    <property type="protein sequence ID" value="RAH98335.1"/>
    <property type="molecule type" value="Genomic_DNA"/>
</dbReference>
<proteinExistence type="predicted"/>
<name>A0A8B2NQN8_9HYPH</name>
<feature type="transmembrane region" description="Helical" evidence="1">
    <location>
        <begin position="353"/>
        <end position="374"/>
    </location>
</feature>
<dbReference type="Pfam" id="PF12710">
    <property type="entry name" value="HAD"/>
    <property type="match status" value="1"/>
</dbReference>
<protein>
    <recommendedName>
        <fullName evidence="4">Haloacid dehalogenase-like hydrolase</fullName>
    </recommendedName>
</protein>
<dbReference type="Gene3D" id="3.40.50.1000">
    <property type="entry name" value="HAD superfamily/HAD-like"/>
    <property type="match status" value="1"/>
</dbReference>
<feature type="transmembrane region" description="Helical" evidence="1">
    <location>
        <begin position="263"/>
        <end position="289"/>
    </location>
</feature>
<reference evidence="2 3" key="1">
    <citation type="submission" date="2018-05" db="EMBL/GenBank/DDBJ databases">
        <title>Acuticoccus sediminis sp. nov., isolated from deep-sea sediment of Indian Ocean.</title>
        <authorList>
            <person name="Liu X."/>
            <person name="Lai Q."/>
            <person name="Du Y."/>
            <person name="Sun F."/>
            <person name="Zhang X."/>
            <person name="Wang S."/>
            <person name="Shao Z."/>
        </authorList>
    </citation>
    <scope>NUCLEOTIDE SEQUENCE [LARGE SCALE GENOMIC DNA]</scope>
    <source>
        <strain evidence="2 3">PTG4-2</strain>
    </source>
</reference>
<evidence type="ECO:0000313" key="3">
    <source>
        <dbReference type="Proteomes" id="UP000249590"/>
    </source>
</evidence>
<feature type="transmembrane region" description="Helical" evidence="1">
    <location>
        <begin position="329"/>
        <end position="347"/>
    </location>
</feature>
<dbReference type="Proteomes" id="UP000249590">
    <property type="component" value="Unassembled WGS sequence"/>
</dbReference>
<dbReference type="AlphaFoldDB" id="A0A8B2NQN8"/>
<sequence>MSVPGRSGRGARGLHDSTIVPESLVACGSRHDTSPAEALRLVRSFDGPVLLDLDETLYLRNSTEDFIDTAWPGFAAYAVLRVVETVKPWRWIGGEATRDNWRIGTTMALFPWTMVLWRRRARALSAEFANADLVDEARSRAGPLAIVTAGFRPVVLPLAAELGLAGTPVVSARPFVPADRRTGKLHMALRDLGGPCVGASLVVTDSVDDLPLLDRAARGARTIWPAARYRPAFSAVYYPGRYLSSVKRPGTSYIRRNILQDDFLIWILCSLPLAGAPVLHLAGLFLLLVSFWAVYEQGYVDNDLVGARHEDNPRLSAGFHRSELARRTAAPWLWAAICGLGGIALTLPPGGSFVQGAALWSAALAATYIVFLVFNRVDKATRVWPFAALQFARGAAFAAVLPAVPVAVAAIGAYVVEKWIPYFVYRLPGQPVAPSRSGGGAAAVLEPWTLPLHTIRLVFFAILAALVAGISGVQALLAWPTLALFGLMAFRARKELSALAGQASWIARRR</sequence>
<comment type="caution">
    <text evidence="2">The sequence shown here is derived from an EMBL/GenBank/DDBJ whole genome shotgun (WGS) entry which is preliminary data.</text>
</comment>
<dbReference type="InterPro" id="IPR036412">
    <property type="entry name" value="HAD-like_sf"/>
</dbReference>
<dbReference type="SUPFAM" id="SSF56784">
    <property type="entry name" value="HAD-like"/>
    <property type="match status" value="1"/>
</dbReference>
<keyword evidence="1" id="KW-0472">Membrane</keyword>
<accession>A0A8B2NQN8</accession>
<feature type="transmembrane region" description="Helical" evidence="1">
    <location>
        <begin position="395"/>
        <end position="416"/>
    </location>
</feature>
<evidence type="ECO:0000313" key="2">
    <source>
        <dbReference type="EMBL" id="RAH98335.1"/>
    </source>
</evidence>
<gene>
    <name evidence="2" type="ORF">DLJ53_26890</name>
</gene>